<evidence type="ECO:0000313" key="2">
    <source>
        <dbReference type="EMBL" id="CAA0126581.1"/>
    </source>
</evidence>
<dbReference type="Gene3D" id="3.30.420.10">
    <property type="entry name" value="Ribonuclease H-like superfamily/Ribonuclease H"/>
    <property type="match status" value="1"/>
</dbReference>
<dbReference type="RefSeq" id="WP_159232509.1">
    <property type="nucleotide sequence ID" value="NZ_CACSIP010000025.1"/>
</dbReference>
<dbReference type="Proteomes" id="UP000430146">
    <property type="component" value="Unassembled WGS sequence"/>
</dbReference>
<dbReference type="InterPro" id="IPR033390">
    <property type="entry name" value="Rv2179c-like"/>
</dbReference>
<protein>
    <submittedName>
        <fullName evidence="2">3'-5' exoribonuclease.1</fullName>
        <ecNumber evidence="2">3.1.13.-</ecNumber>
    </submittedName>
</protein>
<keyword evidence="3" id="KW-1185">Reference proteome</keyword>
<accession>A0A5S9R1G4</accession>
<dbReference type="GO" id="GO:0016787">
    <property type="term" value="F:hydrolase activity"/>
    <property type="evidence" value="ECO:0007669"/>
    <property type="project" value="UniProtKB-KW"/>
</dbReference>
<dbReference type="AlphaFoldDB" id="A0A5S9R1G4"/>
<dbReference type="InterPro" id="IPR036397">
    <property type="entry name" value="RNaseH_sf"/>
</dbReference>
<dbReference type="GO" id="GO:0003676">
    <property type="term" value="F:nucleic acid binding"/>
    <property type="evidence" value="ECO:0007669"/>
    <property type="project" value="InterPro"/>
</dbReference>
<reference evidence="2 3" key="1">
    <citation type="submission" date="2019-11" db="EMBL/GenBank/DDBJ databases">
        <authorList>
            <person name="Holert J."/>
        </authorList>
    </citation>
    <scope>NUCLEOTIDE SEQUENCE [LARGE SCALE GENOMIC DNA]</scope>
    <source>
        <strain evidence="2">BC8_1</strain>
    </source>
</reference>
<proteinExistence type="predicted"/>
<dbReference type="EC" id="3.1.13.-" evidence="2"/>
<dbReference type="OrthoDB" id="4640719at2"/>
<evidence type="ECO:0000259" key="1">
    <source>
        <dbReference type="Pfam" id="PF16473"/>
    </source>
</evidence>
<keyword evidence="2" id="KW-0378">Hydrolase</keyword>
<organism evidence="2 3">
    <name type="scientific">Mycolicibacterium vanbaalenii</name>
    <name type="common">Mycobacterium vanbaalenii</name>
    <dbReference type="NCBI Taxonomy" id="110539"/>
    <lineage>
        <taxon>Bacteria</taxon>
        <taxon>Bacillati</taxon>
        <taxon>Actinomycetota</taxon>
        <taxon>Actinomycetes</taxon>
        <taxon>Mycobacteriales</taxon>
        <taxon>Mycobacteriaceae</taxon>
        <taxon>Mycolicibacterium</taxon>
    </lineage>
</organism>
<evidence type="ECO:0000313" key="3">
    <source>
        <dbReference type="Proteomes" id="UP000430146"/>
    </source>
</evidence>
<name>A0A5S9R1G4_MYCVN</name>
<dbReference type="EMBL" id="CACSIP010000025">
    <property type="protein sequence ID" value="CAA0126581.1"/>
    <property type="molecule type" value="Genomic_DNA"/>
</dbReference>
<dbReference type="Pfam" id="PF16473">
    <property type="entry name" value="Rv2179c-like"/>
    <property type="match status" value="1"/>
</dbReference>
<feature type="domain" description="3'-5' exoribonuclease Rv2179c-like" evidence="1">
    <location>
        <begin position="95"/>
        <end position="241"/>
    </location>
</feature>
<sequence length="258" mass="29081">MDHNPEPLHHDMSRLRDDALASITGDSLADDYERMAISAAFDDAEAVAAPQRSDFGRNLAHMSARAADAKFGTNIAAKYEGNHTTGQPPQSEPWRYFYDTELHWDATGIHLISIGIVSGDGREFYAHADQYDESSASTDVFLAQHVLPAVTGMPRRPLHELRQDLDTFFNPRPRQLWADFGAWDQVALMQIWGGMGQQPQWLPMQTRDVRQYAALLASQLPPYPSDRHNALVDAKHVQTMFGSIAERLERVCRIIRVL</sequence>
<gene>
    <name evidence="2" type="ORF">AELLOGFF_04875</name>
</gene>